<evidence type="ECO:0000313" key="1">
    <source>
        <dbReference type="EMBL" id="MBB3103234.1"/>
    </source>
</evidence>
<comment type="caution">
    <text evidence="1">The sequence shown here is derived from an EMBL/GenBank/DDBJ whole genome shotgun (WGS) entry which is preliminary data.</text>
</comment>
<dbReference type="EMBL" id="JACHXI010000006">
    <property type="protein sequence ID" value="MBB3103234.1"/>
    <property type="molecule type" value="Genomic_DNA"/>
</dbReference>
<proteinExistence type="predicted"/>
<gene>
    <name evidence="1" type="ORF">FHR87_001629</name>
</gene>
<keyword evidence="2" id="KW-1185">Reference proteome</keyword>
<reference evidence="1 2" key="1">
    <citation type="submission" date="2020-08" db="EMBL/GenBank/DDBJ databases">
        <title>Genomic Encyclopedia of Type Strains, Phase III (KMG-III): the genomes of soil and plant-associated and newly described type strains.</title>
        <authorList>
            <person name="Whitman W."/>
        </authorList>
    </citation>
    <scope>NUCLEOTIDE SEQUENCE [LARGE SCALE GENOMIC DNA]</scope>
    <source>
        <strain evidence="1 2">CECT 4462</strain>
    </source>
</reference>
<protein>
    <submittedName>
        <fullName evidence="1">Uncharacterized protein</fullName>
    </submittedName>
</protein>
<accession>A0A839T4H8</accession>
<dbReference type="AlphaFoldDB" id="A0A839T4H8"/>
<sequence>MVALALLVAESLPEQKELMVRLIEHFVLLRADTEGEHP</sequence>
<dbReference type="Proteomes" id="UP000549250">
    <property type="component" value="Unassembled WGS sequence"/>
</dbReference>
<evidence type="ECO:0000313" key="2">
    <source>
        <dbReference type="Proteomes" id="UP000549250"/>
    </source>
</evidence>
<organism evidence="1 2">
    <name type="scientific">Azomonas macrocytogenes</name>
    <name type="common">Azotobacter macrocytogenes</name>
    <dbReference type="NCBI Taxonomy" id="69962"/>
    <lineage>
        <taxon>Bacteria</taxon>
        <taxon>Pseudomonadati</taxon>
        <taxon>Pseudomonadota</taxon>
        <taxon>Gammaproteobacteria</taxon>
        <taxon>Pseudomonadales</taxon>
        <taxon>Pseudomonadaceae</taxon>
        <taxon>Azomonas</taxon>
    </lineage>
</organism>
<name>A0A839T4H8_AZOMA</name>